<dbReference type="PROSITE" id="PS51186">
    <property type="entry name" value="GNAT"/>
    <property type="match status" value="1"/>
</dbReference>
<keyword evidence="4" id="KW-1185">Reference proteome</keyword>
<dbReference type="STRING" id="8078.ENSFHEP00000003077"/>
<comment type="similarity">
    <text evidence="1">Belongs to the glycine N-acyltransferase family.</text>
</comment>
<organism evidence="3 4">
    <name type="scientific">Fundulus heteroclitus</name>
    <name type="common">Killifish</name>
    <name type="synonym">Mummichog</name>
    <dbReference type="NCBI Taxonomy" id="8078"/>
    <lineage>
        <taxon>Eukaryota</taxon>
        <taxon>Metazoa</taxon>
        <taxon>Chordata</taxon>
        <taxon>Craniata</taxon>
        <taxon>Vertebrata</taxon>
        <taxon>Euteleostomi</taxon>
        <taxon>Actinopterygii</taxon>
        <taxon>Neopterygii</taxon>
        <taxon>Teleostei</taxon>
        <taxon>Neoteleostei</taxon>
        <taxon>Acanthomorphata</taxon>
        <taxon>Ovalentaria</taxon>
        <taxon>Atherinomorphae</taxon>
        <taxon>Cyprinodontiformes</taxon>
        <taxon>Fundulidae</taxon>
        <taxon>Fundulus</taxon>
    </lineage>
</organism>
<evidence type="ECO:0000259" key="2">
    <source>
        <dbReference type="PROSITE" id="PS51186"/>
    </source>
</evidence>
<dbReference type="InterPro" id="IPR016181">
    <property type="entry name" value="Acyl_CoA_acyltransferase"/>
</dbReference>
<dbReference type="InterPro" id="IPR000182">
    <property type="entry name" value="GNAT_dom"/>
</dbReference>
<dbReference type="GO" id="GO:0005739">
    <property type="term" value="C:mitochondrion"/>
    <property type="evidence" value="ECO:0007669"/>
    <property type="project" value="InterPro"/>
</dbReference>
<dbReference type="PANTHER" id="PTHR15298">
    <property type="entry name" value="L-COA N-ACYLTRANSFERASE-RELATED"/>
    <property type="match status" value="1"/>
</dbReference>
<evidence type="ECO:0000313" key="4">
    <source>
        <dbReference type="Proteomes" id="UP000265000"/>
    </source>
</evidence>
<dbReference type="Pfam" id="PF06021">
    <property type="entry name" value="Gly_acyl_tr_N"/>
    <property type="match status" value="1"/>
</dbReference>
<reference evidence="3" key="2">
    <citation type="submission" date="2025-09" db="UniProtKB">
        <authorList>
            <consortium name="Ensembl"/>
        </authorList>
    </citation>
    <scope>IDENTIFICATION</scope>
</reference>
<keyword evidence="1" id="KW-0808">Transferase</keyword>
<dbReference type="Ensembl" id="ENSFHET00000011154.1">
    <property type="protein sequence ID" value="ENSFHEP00000003077.1"/>
    <property type="gene ID" value="ENSFHEG00000003906.1"/>
</dbReference>
<dbReference type="Gene3D" id="3.40.630.30">
    <property type="match status" value="1"/>
</dbReference>
<keyword evidence="1" id="KW-0012">Acyltransferase</keyword>
<sequence length="260" mass="29542">MELTEEQLKAAENELQRYLPQSLEIYAFLVLRNRVKSDPYVVIVDRWPKFSVVVCKARCEQQTDLCKDTMVFANDGAILMETIRKVSVLDWNRYLCLGTSLPNMEIVKAVAAEKNVPSNKLAVCHRMMLDDASKLRRVDCSGICLKSLDESHVDLVTRTWKFARNREVVGMIRNMARNFPSCCVLDAGGKPVSWILTYVSGAIGVLYTLPEHRGKGYAKVLICSMAKKFFGHGYPVFCFIEEENLVSYQLFKSMGFSEDP</sequence>
<dbReference type="GO" id="GO:0047961">
    <property type="term" value="F:glycine N-acyltransferase activity"/>
    <property type="evidence" value="ECO:0007669"/>
    <property type="project" value="InterPro"/>
</dbReference>
<dbReference type="CDD" id="cd04301">
    <property type="entry name" value="NAT_SF"/>
    <property type="match status" value="1"/>
</dbReference>
<proteinExistence type="inferred from homology"/>
<dbReference type="InterPro" id="IPR010313">
    <property type="entry name" value="Glycine_N-acyltransferase"/>
</dbReference>
<evidence type="ECO:0000256" key="1">
    <source>
        <dbReference type="RuleBase" id="RU368002"/>
    </source>
</evidence>
<name>A0A3Q2NUU6_FUNHE</name>
<evidence type="ECO:0000313" key="3">
    <source>
        <dbReference type="Ensembl" id="ENSFHEP00000003077.1"/>
    </source>
</evidence>
<dbReference type="PANTHER" id="PTHR15298:SF15">
    <property type="entry name" value="GLYCINE N-ACYLTRANSFERASE-LIKE PROTEIN"/>
    <property type="match status" value="1"/>
</dbReference>
<dbReference type="GeneTree" id="ENSGT00950000183133"/>
<reference evidence="3" key="1">
    <citation type="submission" date="2025-08" db="UniProtKB">
        <authorList>
            <consortium name="Ensembl"/>
        </authorList>
    </citation>
    <scope>IDENTIFICATION</scope>
</reference>
<dbReference type="AlphaFoldDB" id="A0A3Q2NUU6"/>
<dbReference type="InterPro" id="IPR013653">
    <property type="entry name" value="GCN5-like_dom"/>
</dbReference>
<protein>
    <recommendedName>
        <fullName evidence="1">Glycine N-acyltransferase-like protein</fullName>
        <ecNumber evidence="1">2.3.1.-</ecNumber>
    </recommendedName>
</protein>
<dbReference type="Pfam" id="PF08445">
    <property type="entry name" value="FR47"/>
    <property type="match status" value="1"/>
</dbReference>
<dbReference type="Proteomes" id="UP000265000">
    <property type="component" value="Unplaced"/>
</dbReference>
<dbReference type="SUPFAM" id="SSF55729">
    <property type="entry name" value="Acyl-CoA N-acyltransferases (Nat)"/>
    <property type="match status" value="1"/>
</dbReference>
<dbReference type="InterPro" id="IPR015938">
    <property type="entry name" value="Glycine_N-acyltransferase_N"/>
</dbReference>
<accession>A0A3Q2NUU6</accession>
<dbReference type="EC" id="2.3.1.-" evidence="1"/>
<feature type="domain" description="N-acetyltransferase" evidence="2">
    <location>
        <begin position="143"/>
        <end position="260"/>
    </location>
</feature>